<dbReference type="AlphaFoldDB" id="A0A444YS58"/>
<evidence type="ECO:0000313" key="2">
    <source>
        <dbReference type="Proteomes" id="UP000289738"/>
    </source>
</evidence>
<keyword evidence="2" id="KW-1185">Reference proteome</keyword>
<protein>
    <submittedName>
        <fullName evidence="1">Uncharacterized protein</fullName>
    </submittedName>
</protein>
<evidence type="ECO:0000313" key="1">
    <source>
        <dbReference type="EMBL" id="RYR04760.1"/>
    </source>
</evidence>
<comment type="caution">
    <text evidence="1">The sequence shown here is derived from an EMBL/GenBank/DDBJ whole genome shotgun (WGS) entry which is preliminary data.</text>
</comment>
<reference evidence="1 2" key="1">
    <citation type="submission" date="2019-01" db="EMBL/GenBank/DDBJ databases">
        <title>Sequencing of cultivated peanut Arachis hypogaea provides insights into genome evolution and oil improvement.</title>
        <authorList>
            <person name="Chen X."/>
        </authorList>
    </citation>
    <scope>NUCLEOTIDE SEQUENCE [LARGE SCALE GENOMIC DNA]</scope>
    <source>
        <strain evidence="2">cv. Fuhuasheng</strain>
        <tissue evidence="1">Leaves</tissue>
    </source>
</reference>
<proteinExistence type="predicted"/>
<accession>A0A444YS58</accession>
<dbReference type="Proteomes" id="UP000289738">
    <property type="component" value="Chromosome B06"/>
</dbReference>
<dbReference type="EMBL" id="SDMP01000016">
    <property type="protein sequence ID" value="RYR04760.1"/>
    <property type="molecule type" value="Genomic_DNA"/>
</dbReference>
<gene>
    <name evidence="1" type="ORF">Ahy_B06g084535</name>
</gene>
<sequence>MPASSAPPLRAATVLPALALFHRSHCPVRRCSLSRCLPLSCSVQGF</sequence>
<name>A0A444YS58_ARAHY</name>
<organism evidence="1 2">
    <name type="scientific">Arachis hypogaea</name>
    <name type="common">Peanut</name>
    <dbReference type="NCBI Taxonomy" id="3818"/>
    <lineage>
        <taxon>Eukaryota</taxon>
        <taxon>Viridiplantae</taxon>
        <taxon>Streptophyta</taxon>
        <taxon>Embryophyta</taxon>
        <taxon>Tracheophyta</taxon>
        <taxon>Spermatophyta</taxon>
        <taxon>Magnoliopsida</taxon>
        <taxon>eudicotyledons</taxon>
        <taxon>Gunneridae</taxon>
        <taxon>Pentapetalae</taxon>
        <taxon>rosids</taxon>
        <taxon>fabids</taxon>
        <taxon>Fabales</taxon>
        <taxon>Fabaceae</taxon>
        <taxon>Papilionoideae</taxon>
        <taxon>50 kb inversion clade</taxon>
        <taxon>dalbergioids sensu lato</taxon>
        <taxon>Dalbergieae</taxon>
        <taxon>Pterocarpus clade</taxon>
        <taxon>Arachis</taxon>
    </lineage>
</organism>